<dbReference type="Proteomes" id="UP000694561">
    <property type="component" value="Unplaced"/>
</dbReference>
<evidence type="ECO:0000313" key="2">
    <source>
        <dbReference type="Proteomes" id="UP000694561"/>
    </source>
</evidence>
<dbReference type="Ensembl" id="ENSMMNT00015027549.1">
    <property type="protein sequence ID" value="ENSMMNP00015025050.1"/>
    <property type="gene ID" value="ENSMMNG00015018369.1"/>
</dbReference>
<proteinExistence type="predicted"/>
<name>A0A8C6C3C9_MONMO</name>
<dbReference type="AlphaFoldDB" id="A0A8C6C3C9"/>
<protein>
    <submittedName>
        <fullName evidence="1">Uncharacterized protein</fullName>
    </submittedName>
</protein>
<reference evidence="1" key="2">
    <citation type="submission" date="2025-09" db="UniProtKB">
        <authorList>
            <consortium name="Ensembl"/>
        </authorList>
    </citation>
    <scope>IDENTIFICATION</scope>
</reference>
<keyword evidence="2" id="KW-1185">Reference proteome</keyword>
<organism evidence="1 2">
    <name type="scientific">Monodon monoceros</name>
    <name type="common">Narwhal</name>
    <name type="synonym">Ceratodon monodon</name>
    <dbReference type="NCBI Taxonomy" id="40151"/>
    <lineage>
        <taxon>Eukaryota</taxon>
        <taxon>Metazoa</taxon>
        <taxon>Chordata</taxon>
        <taxon>Craniata</taxon>
        <taxon>Vertebrata</taxon>
        <taxon>Euteleostomi</taxon>
        <taxon>Mammalia</taxon>
        <taxon>Eutheria</taxon>
        <taxon>Laurasiatheria</taxon>
        <taxon>Artiodactyla</taxon>
        <taxon>Whippomorpha</taxon>
        <taxon>Cetacea</taxon>
        <taxon>Odontoceti</taxon>
        <taxon>Monodontidae</taxon>
        <taxon>Monodon</taxon>
    </lineage>
</organism>
<reference evidence="1" key="1">
    <citation type="submission" date="2025-08" db="UniProtKB">
        <authorList>
            <consortium name="Ensembl"/>
        </authorList>
    </citation>
    <scope>IDENTIFICATION</scope>
</reference>
<sequence>VDLPVPVKSSDDCSPSQHFYYNLMKDSTTQLSHSRIPYPQNWKLGGGHSWEAS</sequence>
<accession>A0A8C6C3C9</accession>
<evidence type="ECO:0000313" key="1">
    <source>
        <dbReference type="Ensembl" id="ENSMMNP00015025050.1"/>
    </source>
</evidence>